<dbReference type="GO" id="GO:0051715">
    <property type="term" value="P:cytolysis in another organism"/>
    <property type="evidence" value="ECO:0007669"/>
    <property type="project" value="InterPro"/>
</dbReference>
<dbReference type="Gene3D" id="2.60.270.20">
    <property type="entry name" value="Cytolysin/lectin"/>
    <property type="match status" value="1"/>
</dbReference>
<dbReference type="SUPFAM" id="SSF63724">
    <property type="entry name" value="Cytolysin/lectin"/>
    <property type="match status" value="1"/>
</dbReference>
<comment type="subcellular location">
    <subcellularLocation>
        <location evidence="2">Nematocyst</location>
    </subcellularLocation>
    <subcellularLocation>
        <location evidence="1">Target cell membrane</location>
    </subcellularLocation>
</comment>
<dbReference type="Ensembl" id="ENSSFAT00005005507.1">
    <property type="protein sequence ID" value="ENSSFAP00005005207.1"/>
    <property type="gene ID" value="ENSSFAG00005003312.1"/>
</dbReference>
<dbReference type="InterPro" id="IPR009104">
    <property type="entry name" value="Anemon_actinoporin-like"/>
</dbReference>
<reference evidence="6" key="3">
    <citation type="submission" date="2025-09" db="UniProtKB">
        <authorList>
            <consortium name="Ensembl"/>
        </authorList>
    </citation>
    <scope>IDENTIFICATION</scope>
</reference>
<reference evidence="6" key="2">
    <citation type="submission" date="2025-08" db="UniProtKB">
        <authorList>
            <consortium name="Ensembl"/>
        </authorList>
    </citation>
    <scope>IDENTIFICATION</scope>
</reference>
<keyword evidence="5" id="KW-0166">Nematocyst</keyword>
<dbReference type="OMA" id="NTAINIY"/>
<keyword evidence="4" id="KW-1053">Target membrane</keyword>
<dbReference type="InParanoid" id="A0A672FHC0"/>
<name>A0A672FHC0_SALFA</name>
<keyword evidence="3" id="KW-1052">Target cell membrane</keyword>
<keyword evidence="4" id="KW-0472">Membrane</keyword>
<evidence type="ECO:0000256" key="2">
    <source>
        <dbReference type="ARBA" id="ARBA00004532"/>
    </source>
</evidence>
<dbReference type="AlphaFoldDB" id="A0A672FHC0"/>
<dbReference type="GO" id="GO:0044218">
    <property type="term" value="C:other organism cell membrane"/>
    <property type="evidence" value="ECO:0007669"/>
    <property type="project" value="UniProtKB-KW"/>
</dbReference>
<dbReference type="PANTHER" id="PTHR40388">
    <property type="entry name" value="BRYOPORIN"/>
    <property type="match status" value="1"/>
</dbReference>
<dbReference type="GO" id="GO:0046931">
    <property type="term" value="P:pore complex assembly"/>
    <property type="evidence" value="ECO:0007669"/>
    <property type="project" value="InterPro"/>
</dbReference>
<dbReference type="GO" id="GO:0006812">
    <property type="term" value="P:monoatomic cation transport"/>
    <property type="evidence" value="ECO:0007669"/>
    <property type="project" value="InterPro"/>
</dbReference>
<dbReference type="GO" id="GO:0046930">
    <property type="term" value="C:pore complex"/>
    <property type="evidence" value="ECO:0007669"/>
    <property type="project" value="InterPro"/>
</dbReference>
<dbReference type="PANTHER" id="PTHR40388:SF1">
    <property type="entry name" value="BRYOPORIN"/>
    <property type="match status" value="1"/>
</dbReference>
<proteinExistence type="predicted"/>
<evidence type="ECO:0000256" key="1">
    <source>
        <dbReference type="ARBA" id="ARBA00004175"/>
    </source>
</evidence>
<dbReference type="Pfam" id="PF06369">
    <property type="entry name" value="Anemone_cytotox"/>
    <property type="match status" value="1"/>
</dbReference>
<dbReference type="GO" id="GO:0042151">
    <property type="term" value="C:nematocyst"/>
    <property type="evidence" value="ECO:0007669"/>
    <property type="project" value="UniProtKB-SubCell"/>
</dbReference>
<evidence type="ECO:0000256" key="5">
    <source>
        <dbReference type="ARBA" id="ARBA00023331"/>
    </source>
</evidence>
<accession>A0A672FHC0</accession>
<keyword evidence="7" id="KW-1185">Reference proteome</keyword>
<evidence type="ECO:0000313" key="6">
    <source>
        <dbReference type="Ensembl" id="ENSSFAP00005005207.1"/>
    </source>
</evidence>
<dbReference type="GO" id="GO:0015267">
    <property type="term" value="F:channel activity"/>
    <property type="evidence" value="ECO:0007669"/>
    <property type="project" value="InterPro"/>
</dbReference>
<dbReference type="InterPro" id="IPR050677">
    <property type="entry name" value="Actinoporin_PFT"/>
</dbReference>
<evidence type="ECO:0000256" key="3">
    <source>
        <dbReference type="ARBA" id="ARBA00022537"/>
    </source>
</evidence>
<sequence length="191" mass="21491">MLIFTFSWFSQNIFIHNNLNTAINIYQGSPTHRQCHMTITNRCSSYSLVNPRWYTKSGRCAEPFPPTIPSNALESALFKKTPHAARGSAGVVTYDLLHNKSKRISEKIAIMFSNPYDLNLRSNVFAVGIFDKWKECNRSLHDEMEGTCSPYFVRSEASGGALNFEGKAVTIRATMSDGHQTVMKVEVSESQ</sequence>
<reference evidence="6" key="1">
    <citation type="submission" date="2019-06" db="EMBL/GenBank/DDBJ databases">
        <authorList>
            <consortium name="Wellcome Sanger Institute Data Sharing"/>
        </authorList>
    </citation>
    <scope>NUCLEOTIDE SEQUENCE [LARGE SCALE GENOMIC DNA]</scope>
</reference>
<dbReference type="InterPro" id="IPR015926">
    <property type="entry name" value="Cytolysin/lectin"/>
</dbReference>
<evidence type="ECO:0000313" key="7">
    <source>
        <dbReference type="Proteomes" id="UP000472267"/>
    </source>
</evidence>
<organism evidence="6 7">
    <name type="scientific">Salarias fasciatus</name>
    <name type="common">Jewelled blenny</name>
    <name type="synonym">Blennius fasciatus</name>
    <dbReference type="NCBI Taxonomy" id="181472"/>
    <lineage>
        <taxon>Eukaryota</taxon>
        <taxon>Metazoa</taxon>
        <taxon>Chordata</taxon>
        <taxon>Craniata</taxon>
        <taxon>Vertebrata</taxon>
        <taxon>Euteleostomi</taxon>
        <taxon>Actinopterygii</taxon>
        <taxon>Neopterygii</taxon>
        <taxon>Teleostei</taxon>
        <taxon>Neoteleostei</taxon>
        <taxon>Acanthomorphata</taxon>
        <taxon>Ovalentaria</taxon>
        <taxon>Blenniimorphae</taxon>
        <taxon>Blenniiformes</taxon>
        <taxon>Blennioidei</taxon>
        <taxon>Blenniidae</taxon>
        <taxon>Salariinae</taxon>
        <taxon>Salarias</taxon>
    </lineage>
</organism>
<dbReference type="Proteomes" id="UP000472267">
    <property type="component" value="Chromosome 4"/>
</dbReference>
<evidence type="ECO:0000256" key="4">
    <source>
        <dbReference type="ARBA" id="ARBA00023298"/>
    </source>
</evidence>
<protein>
    <submittedName>
        <fullName evidence="6">Uncharacterized protein</fullName>
    </submittedName>
</protein>